<dbReference type="PANTHER" id="PTHR30212">
    <property type="entry name" value="PROTEIN YIIM"/>
    <property type="match status" value="1"/>
</dbReference>
<protein>
    <submittedName>
        <fullName evidence="2">MOSC domain-containing protein</fullName>
    </submittedName>
</protein>
<sequence length="193" mass="20621">MQPVNPEHEPFHRDADALEAGLDDVRLSPADVGPLELIVTRPVVGERTLHDEAEVDTAVGIVGDTWIERGSRRTADGSADPQAQVTVMNIRAARLVAGTEDRVPLAGDQLYVDLDLSAENLPAGTLLEIGDAALEVTDAPHTGCAKFSERFGVEALRATAAPDGKQLRLRGINTAVVRPGVIRRGDTVRVVRP</sequence>
<name>A0ABW1T2K7_9ACTN</name>
<dbReference type="Pfam" id="PF03473">
    <property type="entry name" value="MOSC"/>
    <property type="match status" value="1"/>
</dbReference>
<dbReference type="InterPro" id="IPR011037">
    <property type="entry name" value="Pyrv_Knase-like_insert_dom_sf"/>
</dbReference>
<feature type="domain" description="MOSC" evidence="1">
    <location>
        <begin position="41"/>
        <end position="191"/>
    </location>
</feature>
<dbReference type="InterPro" id="IPR005302">
    <property type="entry name" value="MoCF_Sase_C"/>
</dbReference>
<proteinExistence type="predicted"/>
<gene>
    <name evidence="2" type="ORF">ACFQGU_10435</name>
</gene>
<dbReference type="RefSeq" id="WP_386766391.1">
    <property type="nucleotide sequence ID" value="NZ_JBHSTI010000008.1"/>
</dbReference>
<dbReference type="PROSITE" id="PS51340">
    <property type="entry name" value="MOSC"/>
    <property type="match status" value="1"/>
</dbReference>
<reference evidence="3" key="1">
    <citation type="journal article" date="2019" name="Int. J. Syst. Evol. Microbiol.">
        <title>The Global Catalogue of Microorganisms (GCM) 10K type strain sequencing project: providing services to taxonomists for standard genome sequencing and annotation.</title>
        <authorList>
            <consortium name="The Broad Institute Genomics Platform"/>
            <consortium name="The Broad Institute Genome Sequencing Center for Infectious Disease"/>
            <person name="Wu L."/>
            <person name="Ma J."/>
        </authorList>
    </citation>
    <scope>NUCLEOTIDE SEQUENCE [LARGE SCALE GENOMIC DNA]</scope>
    <source>
        <strain evidence="3">CGMCC 4.7317</strain>
    </source>
</reference>
<evidence type="ECO:0000259" key="1">
    <source>
        <dbReference type="PROSITE" id="PS51340"/>
    </source>
</evidence>
<accession>A0ABW1T2K7</accession>
<dbReference type="PANTHER" id="PTHR30212:SF2">
    <property type="entry name" value="PROTEIN YIIM"/>
    <property type="match status" value="1"/>
</dbReference>
<dbReference type="Proteomes" id="UP001596138">
    <property type="component" value="Unassembled WGS sequence"/>
</dbReference>
<evidence type="ECO:0000313" key="3">
    <source>
        <dbReference type="Proteomes" id="UP001596138"/>
    </source>
</evidence>
<evidence type="ECO:0000313" key="2">
    <source>
        <dbReference type="EMBL" id="MFC6238298.1"/>
    </source>
</evidence>
<organism evidence="2 3">
    <name type="scientific">Longivirga aurantiaca</name>
    <dbReference type="NCBI Taxonomy" id="1837743"/>
    <lineage>
        <taxon>Bacteria</taxon>
        <taxon>Bacillati</taxon>
        <taxon>Actinomycetota</taxon>
        <taxon>Actinomycetes</taxon>
        <taxon>Sporichthyales</taxon>
        <taxon>Sporichthyaceae</taxon>
        <taxon>Longivirga</taxon>
    </lineage>
</organism>
<comment type="caution">
    <text evidence="2">The sequence shown here is derived from an EMBL/GenBank/DDBJ whole genome shotgun (WGS) entry which is preliminary data.</text>
</comment>
<dbReference type="EMBL" id="JBHSTI010000008">
    <property type="protein sequence ID" value="MFC6238298.1"/>
    <property type="molecule type" value="Genomic_DNA"/>
</dbReference>
<dbReference type="SUPFAM" id="SSF50800">
    <property type="entry name" value="PK beta-barrel domain-like"/>
    <property type="match status" value="1"/>
</dbReference>
<dbReference type="InterPro" id="IPR052353">
    <property type="entry name" value="Benzoxazolinone_Detox_Enz"/>
</dbReference>
<keyword evidence="3" id="KW-1185">Reference proteome</keyword>
<dbReference type="Gene3D" id="2.40.33.20">
    <property type="entry name" value="PK beta-barrel domain-like"/>
    <property type="match status" value="1"/>
</dbReference>